<dbReference type="Proteomes" id="UP000278756">
    <property type="component" value="Chromosome 1"/>
</dbReference>
<dbReference type="EMBL" id="AP018827">
    <property type="protein sequence ID" value="BBF81031.1"/>
    <property type="molecule type" value="Genomic_DNA"/>
</dbReference>
<accession>A0A3G9G5H3</accession>
<name>A0A3G9G5H3_9CAUL</name>
<gene>
    <name evidence="1" type="ORF">EM6_1625</name>
</gene>
<reference evidence="2" key="2">
    <citation type="journal article" date="2017" name="Plant Physiol. Biochem.">
        <title>Differential oxidative and antioxidative response of duckweed Lemna minor toward plant growth promoting/inhibiting bacteria.</title>
        <authorList>
            <person name="Ishizawa H."/>
            <person name="Kuroda M."/>
            <person name="Morikawa M."/>
            <person name="Ike M."/>
        </authorList>
    </citation>
    <scope>NUCLEOTIDE SEQUENCE [LARGE SCALE GENOMIC DNA]</scope>
    <source>
        <strain evidence="2">M6</strain>
    </source>
</reference>
<reference evidence="2" key="1">
    <citation type="journal article" date="2017" name="Biotechnol. Biofuels">
        <title>Evaluation of environmental bacterial communities as a factor affecting the growth of duckweed Lemna minor.</title>
        <authorList>
            <person name="Ishizawa H."/>
            <person name="Kuroda M."/>
            <person name="Morikawa M."/>
            <person name="Ike M."/>
        </authorList>
    </citation>
    <scope>NUCLEOTIDE SEQUENCE [LARGE SCALE GENOMIC DNA]</scope>
    <source>
        <strain evidence="2">M6</strain>
    </source>
</reference>
<sequence length="74" mass="8068">MRKSKFSGLKLYDRALVEIVGQVRPQTAQRDETQAGIYRIGGFAYRENGTPLPSTPPAPSLLLVYSAGCTLVRG</sequence>
<protein>
    <submittedName>
        <fullName evidence="1">Uncharacterized protein</fullName>
    </submittedName>
</protein>
<proteinExistence type="predicted"/>
<dbReference type="AlphaFoldDB" id="A0A3G9G5H3"/>
<dbReference type="RefSeq" id="WP_126421808.1">
    <property type="nucleotide sequence ID" value="NZ_AP018827.1"/>
</dbReference>
<organism evidence="1 2">
    <name type="scientific">Asticcacaulis excentricus</name>
    <dbReference type="NCBI Taxonomy" id="78587"/>
    <lineage>
        <taxon>Bacteria</taxon>
        <taxon>Pseudomonadati</taxon>
        <taxon>Pseudomonadota</taxon>
        <taxon>Alphaproteobacteria</taxon>
        <taxon>Caulobacterales</taxon>
        <taxon>Caulobacteraceae</taxon>
        <taxon>Asticcacaulis</taxon>
    </lineage>
</organism>
<evidence type="ECO:0000313" key="1">
    <source>
        <dbReference type="EMBL" id="BBF81031.1"/>
    </source>
</evidence>
<evidence type="ECO:0000313" key="2">
    <source>
        <dbReference type="Proteomes" id="UP000278756"/>
    </source>
</evidence>
<dbReference type="OrthoDB" id="7173852at2"/>